<reference evidence="15 16" key="1">
    <citation type="submission" date="2020-01" db="EMBL/GenBank/DDBJ databases">
        <authorList>
            <person name="Gupta K D."/>
        </authorList>
    </citation>
    <scope>NUCLEOTIDE SEQUENCE [LARGE SCALE GENOMIC DNA]</scope>
</reference>
<proteinExistence type="inferred from homology"/>
<protein>
    <recommendedName>
        <fullName evidence="13">Extracellular metalloproteinase</fullName>
        <ecNumber evidence="13">3.4.24.-</ecNumber>
    </recommendedName>
    <alternativeName>
        <fullName evidence="13">Fungalysin</fullName>
    </alternativeName>
</protein>
<dbReference type="OrthoDB" id="3227768at2759"/>
<comment type="similarity">
    <text evidence="2 13">Belongs to the peptidase M36 family.</text>
</comment>
<comment type="caution">
    <text evidence="15">The sequence shown here is derived from an EMBL/GenBank/DDBJ whole genome shotgun (WGS) entry which is preliminary data.</text>
</comment>
<keyword evidence="8 12" id="KW-0862">Zinc</keyword>
<comment type="cofactor">
    <cofactor evidence="12">
        <name>Zn(2+)</name>
        <dbReference type="ChEBI" id="CHEBI:29105"/>
    </cofactor>
    <text evidence="12">Binds 1 zinc ion per subunit.</text>
</comment>
<dbReference type="GO" id="GO:0008270">
    <property type="term" value="F:zinc ion binding"/>
    <property type="evidence" value="ECO:0007669"/>
    <property type="project" value="InterPro"/>
</dbReference>
<evidence type="ECO:0000256" key="12">
    <source>
        <dbReference type="PIRSR" id="PIRSR601842-2"/>
    </source>
</evidence>
<dbReference type="EMBL" id="CACVBS010000001">
    <property type="protein sequence ID" value="CAA7257401.1"/>
    <property type="molecule type" value="Genomic_DNA"/>
</dbReference>
<dbReference type="InterPro" id="IPR027268">
    <property type="entry name" value="Peptidase_M4/M1_CTD_sf"/>
</dbReference>
<dbReference type="GO" id="GO:0005615">
    <property type="term" value="C:extracellular space"/>
    <property type="evidence" value="ECO:0007669"/>
    <property type="project" value="InterPro"/>
</dbReference>
<evidence type="ECO:0000256" key="13">
    <source>
        <dbReference type="RuleBase" id="RU364017"/>
    </source>
</evidence>
<evidence type="ECO:0000256" key="6">
    <source>
        <dbReference type="ARBA" id="ARBA00022729"/>
    </source>
</evidence>
<feature type="binding site" evidence="12">
    <location>
        <position position="382"/>
    </location>
    <ligand>
        <name>Zn(2+)</name>
        <dbReference type="ChEBI" id="CHEBI:29105"/>
        <note>catalytic</note>
    </ligand>
</feature>
<keyword evidence="5 12" id="KW-0479">Metal-binding</keyword>
<evidence type="ECO:0000259" key="14">
    <source>
        <dbReference type="Pfam" id="PF07504"/>
    </source>
</evidence>
<gene>
    <name evidence="15" type="ORF">AAE3_LOCUS257</name>
</gene>
<dbReference type="Pfam" id="PF07504">
    <property type="entry name" value="FTP"/>
    <property type="match status" value="1"/>
</dbReference>
<name>A0A8S0W0P7_CYCAE</name>
<dbReference type="PANTHER" id="PTHR33478:SF1">
    <property type="entry name" value="EXTRACELLULAR METALLOPROTEINASE MEP"/>
    <property type="match status" value="1"/>
</dbReference>
<keyword evidence="3 13" id="KW-0964">Secreted</keyword>
<dbReference type="Proteomes" id="UP000467700">
    <property type="component" value="Unassembled WGS sequence"/>
</dbReference>
<dbReference type="EC" id="3.4.24.-" evidence="13"/>
<dbReference type="SUPFAM" id="SSF55486">
    <property type="entry name" value="Metalloproteases ('zincins'), catalytic domain"/>
    <property type="match status" value="1"/>
</dbReference>
<dbReference type="Gene3D" id="3.10.170.10">
    <property type="match status" value="1"/>
</dbReference>
<dbReference type="GO" id="GO:0006508">
    <property type="term" value="P:proteolysis"/>
    <property type="evidence" value="ECO:0007669"/>
    <property type="project" value="UniProtKB-KW"/>
</dbReference>
<dbReference type="InterPro" id="IPR001842">
    <property type="entry name" value="Peptidase_M36"/>
</dbReference>
<evidence type="ECO:0000256" key="10">
    <source>
        <dbReference type="ARBA" id="ARBA00023145"/>
    </source>
</evidence>
<sequence length="540" mass="58998">MWSRSYHANPKAFLSNDHISKSRLRGRRFTFPAHSATMELRKSLLLSVFLAVLYATTAGSVPSSKFSTHGVRSLGNGVDVESYHPPSTFEAFGSGIDHPLSRRQRFDIKDAAKAFVCSRLSVRPAAVSFRSAYTGDKIHYTYLKQTHNGVPFANAVANVAFNQKNQVVAFGSSFVKPTSIALSTPSISLQQAIATAEQALNGRYTGAVATLEYFVKPDNSVVLTHVFQVKNEYENTWAEAFIDAHTDELVSVVDFVSKASYLVLPAQKQVLTEGFEILTDPQDFQASPLGWHATQNASFTTTTGNNAIAFKTSQSGVTSESSSPLNFIYVHDPTAAPTVQGNLDAARTNAFYVVNTMHDFLYRQDLTTPNRDGSLENDIIAHEMTHGLTNRMTGGGTSRCLQTIESFDLIGGLFRITNPLRYSNLQSYTAANIYDIGSVWANMLHNVYAALVGAHGWSATARTNPSGTEGNIVFLHLFMDALALQPCNPTFLTARSAWIQADVNRYGGENRCLLWNAFASRGLGMDAANHVDDSTVPADC</sequence>
<dbReference type="GO" id="GO:0004222">
    <property type="term" value="F:metalloendopeptidase activity"/>
    <property type="evidence" value="ECO:0007669"/>
    <property type="project" value="InterPro"/>
</dbReference>
<dbReference type="Gene3D" id="1.10.390.10">
    <property type="entry name" value="Neutral Protease Domain 2"/>
    <property type="match status" value="1"/>
</dbReference>
<dbReference type="Pfam" id="PF02128">
    <property type="entry name" value="Peptidase_M36"/>
    <property type="match status" value="2"/>
</dbReference>
<evidence type="ECO:0000256" key="5">
    <source>
        <dbReference type="ARBA" id="ARBA00022723"/>
    </source>
</evidence>
<feature type="domain" description="FTP" evidence="14">
    <location>
        <begin position="133"/>
        <end position="174"/>
    </location>
</feature>
<evidence type="ECO:0000256" key="9">
    <source>
        <dbReference type="ARBA" id="ARBA00023049"/>
    </source>
</evidence>
<feature type="binding site" evidence="12">
    <location>
        <position position="386"/>
    </location>
    <ligand>
        <name>Zn(2+)</name>
        <dbReference type="ChEBI" id="CHEBI:29105"/>
        <note>catalytic</note>
    </ligand>
</feature>
<keyword evidence="4 13" id="KW-0645">Protease</keyword>
<evidence type="ECO:0000313" key="16">
    <source>
        <dbReference type="Proteomes" id="UP000467700"/>
    </source>
</evidence>
<keyword evidence="9 13" id="KW-0482">Metalloprotease</keyword>
<evidence type="ECO:0000256" key="8">
    <source>
        <dbReference type="ARBA" id="ARBA00022833"/>
    </source>
</evidence>
<dbReference type="AlphaFoldDB" id="A0A8S0W0P7"/>
<evidence type="ECO:0000256" key="11">
    <source>
        <dbReference type="PIRSR" id="PIRSR601842-1"/>
    </source>
</evidence>
<evidence type="ECO:0000256" key="2">
    <source>
        <dbReference type="ARBA" id="ARBA00006006"/>
    </source>
</evidence>
<dbReference type="InterPro" id="IPR011096">
    <property type="entry name" value="FTP_domain"/>
</dbReference>
<dbReference type="InterPro" id="IPR050371">
    <property type="entry name" value="Fungal_virulence_M36"/>
</dbReference>
<keyword evidence="16" id="KW-1185">Reference proteome</keyword>
<evidence type="ECO:0000256" key="4">
    <source>
        <dbReference type="ARBA" id="ARBA00022670"/>
    </source>
</evidence>
<evidence type="ECO:0000256" key="7">
    <source>
        <dbReference type="ARBA" id="ARBA00022801"/>
    </source>
</evidence>
<evidence type="ECO:0000256" key="1">
    <source>
        <dbReference type="ARBA" id="ARBA00004613"/>
    </source>
</evidence>
<keyword evidence="10 13" id="KW-0865">Zymogen</keyword>
<feature type="active site" evidence="11">
    <location>
        <position position="383"/>
    </location>
</feature>
<dbReference type="PANTHER" id="PTHR33478">
    <property type="entry name" value="EXTRACELLULAR METALLOPROTEINASE MEP"/>
    <property type="match status" value="1"/>
</dbReference>
<keyword evidence="6" id="KW-0732">Signal</keyword>
<accession>A0A8S0W0P7</accession>
<evidence type="ECO:0000313" key="15">
    <source>
        <dbReference type="EMBL" id="CAA7257401.1"/>
    </source>
</evidence>
<comment type="subcellular location">
    <subcellularLocation>
        <location evidence="1 13">Secreted</location>
    </subcellularLocation>
</comment>
<keyword evidence="7 13" id="KW-0378">Hydrolase</keyword>
<organism evidence="15 16">
    <name type="scientific">Cyclocybe aegerita</name>
    <name type="common">Black poplar mushroom</name>
    <name type="synonym">Agrocybe aegerita</name>
    <dbReference type="NCBI Taxonomy" id="1973307"/>
    <lineage>
        <taxon>Eukaryota</taxon>
        <taxon>Fungi</taxon>
        <taxon>Dikarya</taxon>
        <taxon>Basidiomycota</taxon>
        <taxon>Agaricomycotina</taxon>
        <taxon>Agaricomycetes</taxon>
        <taxon>Agaricomycetidae</taxon>
        <taxon>Agaricales</taxon>
        <taxon>Agaricineae</taxon>
        <taxon>Bolbitiaceae</taxon>
        <taxon>Cyclocybe</taxon>
    </lineage>
</organism>
<evidence type="ECO:0000256" key="3">
    <source>
        <dbReference type="ARBA" id="ARBA00022525"/>
    </source>
</evidence>